<proteinExistence type="predicted"/>
<dbReference type="InterPro" id="IPR029068">
    <property type="entry name" value="Glyas_Bleomycin-R_OHBP_Dase"/>
</dbReference>
<dbReference type="RefSeq" id="WP_014131098.1">
    <property type="nucleotide sequence ID" value="NC_016078.1"/>
</dbReference>
<dbReference type="PROSITE" id="PS51819">
    <property type="entry name" value="VOC"/>
    <property type="match status" value="1"/>
</dbReference>
<evidence type="ECO:0000259" key="1">
    <source>
        <dbReference type="PROSITE" id="PS51819"/>
    </source>
</evidence>
<name>G4REX8_PELHB</name>
<dbReference type="eggNOG" id="COG0346">
    <property type="taxonomic scope" value="Bacteria"/>
</dbReference>
<dbReference type="HOGENOM" id="CLU_105776_0_0_5"/>
<dbReference type="STRING" id="1082931.KKY_1939"/>
<accession>G4REX8</accession>
<dbReference type="InterPro" id="IPR037523">
    <property type="entry name" value="VOC_core"/>
</dbReference>
<dbReference type="Gene3D" id="3.10.180.10">
    <property type="entry name" value="2,3-Dihydroxybiphenyl 1,2-Dioxygenase, domain 1"/>
    <property type="match status" value="1"/>
</dbReference>
<organism evidence="2 3">
    <name type="scientific">Pelagibacterium halotolerans (strain DSM 22347 / JCM 15775 / CGMCC 1.7692 / B2)</name>
    <dbReference type="NCBI Taxonomy" id="1082931"/>
    <lineage>
        <taxon>Bacteria</taxon>
        <taxon>Pseudomonadati</taxon>
        <taxon>Pseudomonadota</taxon>
        <taxon>Alphaproteobacteria</taxon>
        <taxon>Hyphomicrobiales</taxon>
        <taxon>Devosiaceae</taxon>
        <taxon>Pelagibacterium</taxon>
    </lineage>
</organism>
<reference evidence="2 3" key="1">
    <citation type="journal article" date="2012" name="J. Bacteriol.">
        <title>Complete genome sequence of Pelagibacterium halotolerans B2T.</title>
        <authorList>
            <person name="Huo Y.Y."/>
            <person name="Cheng H."/>
            <person name="Han X.F."/>
            <person name="Jiang X.W."/>
            <person name="Sun C."/>
            <person name="Zhang X.Q."/>
            <person name="Zhu X.F."/>
            <person name="Liu Y.F."/>
            <person name="Li P.F."/>
            <person name="Ni P.X."/>
            <person name="Wu M."/>
        </authorList>
    </citation>
    <scope>NUCLEOTIDE SEQUENCE [LARGE SCALE GENOMIC DNA]</scope>
    <source>
        <strain evidence="3">DSM 22347 / JCM 15775 / CGMCC 1.7692 / B2</strain>
    </source>
</reference>
<gene>
    <name evidence="2" type="ordered locus">KKY_1939</name>
</gene>
<dbReference type="Proteomes" id="UP000008850">
    <property type="component" value="Chromosome"/>
</dbReference>
<dbReference type="SUPFAM" id="SSF54593">
    <property type="entry name" value="Glyoxalase/Bleomycin resistance protein/Dihydroxybiphenyl dioxygenase"/>
    <property type="match status" value="1"/>
</dbReference>
<protein>
    <recommendedName>
        <fullName evidence="1">VOC domain-containing protein</fullName>
    </recommendedName>
</protein>
<dbReference type="PATRIC" id="fig|1082931.4.peg.1908"/>
<sequence length="129" mass="14800">MRFINPIPFVRDIELSKAFYQERLGLTIAHDLGNFVLFETGFAIHEGSSLQRSVWKEVREGDAPYGQKNLLLYFEHDDVDAAFASIAPHVDLIHPIERQDWGQRVFRFYDPDRHAIEVGEPLDLGTSGD</sequence>
<dbReference type="KEGG" id="phl:KKY_1939"/>
<keyword evidence="3" id="KW-1185">Reference proteome</keyword>
<dbReference type="AlphaFoldDB" id="G4REX8"/>
<dbReference type="Pfam" id="PF12681">
    <property type="entry name" value="Glyoxalase_2"/>
    <property type="match status" value="1"/>
</dbReference>
<feature type="domain" description="VOC" evidence="1">
    <location>
        <begin position="2"/>
        <end position="121"/>
    </location>
</feature>
<evidence type="ECO:0000313" key="2">
    <source>
        <dbReference type="EMBL" id="AEQ51949.1"/>
    </source>
</evidence>
<evidence type="ECO:0000313" key="3">
    <source>
        <dbReference type="Proteomes" id="UP000008850"/>
    </source>
</evidence>
<dbReference type="InterPro" id="IPR025870">
    <property type="entry name" value="Glyoxalase-like_dom"/>
</dbReference>
<dbReference type="EMBL" id="CP003075">
    <property type="protein sequence ID" value="AEQ51949.1"/>
    <property type="molecule type" value="Genomic_DNA"/>
</dbReference>